<comment type="caution">
    <text evidence="2">The sequence shown here is derived from an EMBL/GenBank/DDBJ whole genome shotgun (WGS) entry which is preliminary data.</text>
</comment>
<proteinExistence type="predicted"/>
<dbReference type="EMBL" id="CARXXK010000002">
    <property type="protein sequence ID" value="CAI6356913.1"/>
    <property type="molecule type" value="Genomic_DNA"/>
</dbReference>
<feature type="compositionally biased region" description="Low complexity" evidence="1">
    <location>
        <begin position="107"/>
        <end position="117"/>
    </location>
</feature>
<evidence type="ECO:0000313" key="3">
    <source>
        <dbReference type="Proteomes" id="UP001160148"/>
    </source>
</evidence>
<dbReference type="Proteomes" id="UP001160148">
    <property type="component" value="Unassembled WGS sequence"/>
</dbReference>
<reference evidence="2 3" key="1">
    <citation type="submission" date="2023-01" db="EMBL/GenBank/DDBJ databases">
        <authorList>
            <person name="Whitehead M."/>
        </authorList>
    </citation>
    <scope>NUCLEOTIDE SEQUENCE [LARGE SCALE GENOMIC DNA]</scope>
</reference>
<name>A0AAV0WM63_9HEMI</name>
<accession>A0AAV0WM63</accession>
<feature type="compositionally biased region" description="Polar residues" evidence="1">
    <location>
        <begin position="118"/>
        <end position="129"/>
    </location>
</feature>
<evidence type="ECO:0000313" key="2">
    <source>
        <dbReference type="EMBL" id="CAI6356913.1"/>
    </source>
</evidence>
<protein>
    <submittedName>
        <fullName evidence="2">Uncharacterized protein</fullName>
    </submittedName>
</protein>
<gene>
    <name evidence="2" type="ORF">MEUPH1_LOCUS12597</name>
</gene>
<evidence type="ECO:0000256" key="1">
    <source>
        <dbReference type="SAM" id="MobiDB-lite"/>
    </source>
</evidence>
<feature type="region of interest" description="Disordered" evidence="1">
    <location>
        <begin position="92"/>
        <end position="131"/>
    </location>
</feature>
<dbReference type="AlphaFoldDB" id="A0AAV0WM63"/>
<keyword evidence="3" id="KW-1185">Reference proteome</keyword>
<organism evidence="2 3">
    <name type="scientific">Macrosiphum euphorbiae</name>
    <name type="common">potato aphid</name>
    <dbReference type="NCBI Taxonomy" id="13131"/>
    <lineage>
        <taxon>Eukaryota</taxon>
        <taxon>Metazoa</taxon>
        <taxon>Ecdysozoa</taxon>
        <taxon>Arthropoda</taxon>
        <taxon>Hexapoda</taxon>
        <taxon>Insecta</taxon>
        <taxon>Pterygota</taxon>
        <taxon>Neoptera</taxon>
        <taxon>Paraneoptera</taxon>
        <taxon>Hemiptera</taxon>
        <taxon>Sternorrhyncha</taxon>
        <taxon>Aphidomorpha</taxon>
        <taxon>Aphidoidea</taxon>
        <taxon>Aphididae</taxon>
        <taxon>Macrosiphini</taxon>
        <taxon>Macrosiphum</taxon>
    </lineage>
</organism>
<sequence>MENCKNGDGRNECLVPKLIVFQYFLNILMKKISENCANNLKSGFEKCGIYPLNRDKVLNMLPVEYDDLDVSDHVNSSLKEFLKSMRSTETTNVRQKRKKLNVQPGQSVEVVESSNSELGDQSDSSSTVDQPEDVVDSIISPAVISDDSSDEEDDGDVNIETLPHVIKYNQRFDNVHHISQMTDVKDGMWLLVSFEIISKKATTSKKIYKYYVCKVLKCDHGEFIGTFLRNINTRDHFGFIYGFPNVTDEFTLSFFQIVGKLNDPEPY</sequence>